<dbReference type="Proteomes" id="UP000663801">
    <property type="component" value="Unassembled WGS sequence"/>
</dbReference>
<dbReference type="Pfam" id="PF02826">
    <property type="entry name" value="2-Hacid_dh_C"/>
    <property type="match status" value="1"/>
</dbReference>
<dbReference type="PROSITE" id="PS00065">
    <property type="entry name" value="D_2_HYDROXYACID_DH_1"/>
    <property type="match status" value="1"/>
</dbReference>
<dbReference type="PANTHER" id="PTHR10996">
    <property type="entry name" value="2-HYDROXYACID DEHYDROGENASE-RELATED"/>
    <property type="match status" value="1"/>
</dbReference>
<keyword evidence="3" id="KW-0520">NAD</keyword>
<reference evidence="7" key="1">
    <citation type="submission" date="2021-01" db="EMBL/GenBank/DDBJ databases">
        <title>KCTC 19127 draft genome.</title>
        <authorList>
            <person name="An D."/>
        </authorList>
    </citation>
    <scope>NUCLEOTIDE SEQUENCE</scope>
    <source>
        <strain evidence="7">KCTC 19127</strain>
    </source>
</reference>
<dbReference type="GO" id="GO:0005829">
    <property type="term" value="C:cytosol"/>
    <property type="evidence" value="ECO:0007669"/>
    <property type="project" value="TreeGrafter"/>
</dbReference>
<evidence type="ECO:0000256" key="3">
    <source>
        <dbReference type="ARBA" id="ARBA00023027"/>
    </source>
</evidence>
<dbReference type="Pfam" id="PF00389">
    <property type="entry name" value="2-Hacid_dh"/>
    <property type="match status" value="1"/>
</dbReference>
<dbReference type="GO" id="GO:0016618">
    <property type="term" value="F:hydroxypyruvate reductase [NAD(P)H] activity"/>
    <property type="evidence" value="ECO:0007669"/>
    <property type="project" value="TreeGrafter"/>
</dbReference>
<dbReference type="GO" id="GO:0051287">
    <property type="term" value="F:NAD binding"/>
    <property type="evidence" value="ECO:0007669"/>
    <property type="project" value="InterPro"/>
</dbReference>
<dbReference type="AlphaFoldDB" id="A0A938YNM9"/>
<evidence type="ECO:0000256" key="1">
    <source>
        <dbReference type="ARBA" id="ARBA00005854"/>
    </source>
</evidence>
<gene>
    <name evidence="7" type="ORF">JL107_08805</name>
</gene>
<feature type="domain" description="D-isomer specific 2-hydroxyacid dehydrogenase NAD-binding" evidence="6">
    <location>
        <begin position="116"/>
        <end position="293"/>
    </location>
</feature>
<dbReference type="RefSeq" id="WP_205256654.1">
    <property type="nucleotide sequence ID" value="NZ_BAAAPV010000004.1"/>
</dbReference>
<evidence type="ECO:0000259" key="5">
    <source>
        <dbReference type="Pfam" id="PF00389"/>
    </source>
</evidence>
<keyword evidence="8" id="KW-1185">Reference proteome</keyword>
<keyword evidence="2 4" id="KW-0560">Oxidoreductase</keyword>
<proteinExistence type="inferred from homology"/>
<name>A0A938YNM9_9ACTN</name>
<dbReference type="InterPro" id="IPR006139">
    <property type="entry name" value="D-isomer_2_OHA_DH_cat_dom"/>
</dbReference>
<dbReference type="InterPro" id="IPR029752">
    <property type="entry name" value="D-isomer_DH_CS1"/>
</dbReference>
<evidence type="ECO:0000313" key="8">
    <source>
        <dbReference type="Proteomes" id="UP000663801"/>
    </source>
</evidence>
<dbReference type="InterPro" id="IPR036291">
    <property type="entry name" value="NAD(P)-bd_dom_sf"/>
</dbReference>
<accession>A0A938YNM9</accession>
<dbReference type="InterPro" id="IPR050223">
    <property type="entry name" value="D-isomer_2-hydroxyacid_DH"/>
</dbReference>
<dbReference type="InterPro" id="IPR006140">
    <property type="entry name" value="D-isomer_DH_NAD-bd"/>
</dbReference>
<evidence type="ECO:0000256" key="2">
    <source>
        <dbReference type="ARBA" id="ARBA00023002"/>
    </source>
</evidence>
<comment type="similarity">
    <text evidence="1 4">Belongs to the D-isomer specific 2-hydroxyacid dehydrogenase family.</text>
</comment>
<dbReference type="SUPFAM" id="SSF52283">
    <property type="entry name" value="Formate/glycerate dehydrogenase catalytic domain-like"/>
    <property type="match status" value="1"/>
</dbReference>
<sequence length="340" mass="36237">MPDDRPLIILRPAPQERDRIFAPDTLARLHREFEVVDLDTDLSDAALLAALPRAFAVVGQPDLPADRLAAAPALRAIVNVEGNFFPNIDYPTAFAQGIRVLGCGSAYSQAVAEYALGLALDAARGISREDHAARSGREKYVSESNVGAILLRGADVGVIGFGNLGRSLHALLAPFHTNVRVYDPWLPPAVLTDAGVLPSSLEETLSRSTFVFVFATATPESAHLLDAAKLALLPDGARLILVSRAAVVDYDALLAELTAGRIVAGIDVWPVEPIPADSPFRALDTVILSGHRAGGIEQAFHTIGEMVCDDLELMKAGLPPVRLQAAAPELVGRYRNRPVG</sequence>
<protein>
    <recommendedName>
        <fullName evidence="9">Hydroxyacid dehydrogenase</fullName>
    </recommendedName>
</protein>
<dbReference type="EMBL" id="JAERWL010000008">
    <property type="protein sequence ID" value="MBM9476539.1"/>
    <property type="molecule type" value="Genomic_DNA"/>
</dbReference>
<dbReference type="GO" id="GO:0030267">
    <property type="term" value="F:glyoxylate reductase (NADPH) activity"/>
    <property type="evidence" value="ECO:0007669"/>
    <property type="project" value="TreeGrafter"/>
</dbReference>
<comment type="caution">
    <text evidence="7">The sequence shown here is derived from an EMBL/GenBank/DDBJ whole genome shotgun (WGS) entry which is preliminary data.</text>
</comment>
<feature type="domain" description="D-isomer specific 2-hydroxyacid dehydrogenase catalytic" evidence="5">
    <location>
        <begin position="22"/>
        <end position="314"/>
    </location>
</feature>
<evidence type="ECO:0000259" key="6">
    <source>
        <dbReference type="Pfam" id="PF02826"/>
    </source>
</evidence>
<evidence type="ECO:0000313" key="7">
    <source>
        <dbReference type="EMBL" id="MBM9476539.1"/>
    </source>
</evidence>
<dbReference type="SUPFAM" id="SSF51735">
    <property type="entry name" value="NAD(P)-binding Rossmann-fold domains"/>
    <property type="match status" value="1"/>
</dbReference>
<dbReference type="PANTHER" id="PTHR10996:SF178">
    <property type="entry name" value="2-HYDROXYACID DEHYDROGENASE YGL185C-RELATED"/>
    <property type="match status" value="1"/>
</dbReference>
<evidence type="ECO:0000256" key="4">
    <source>
        <dbReference type="RuleBase" id="RU003719"/>
    </source>
</evidence>
<organism evidence="7 8">
    <name type="scientific">Nakamurella flavida</name>
    <dbReference type="NCBI Taxonomy" id="363630"/>
    <lineage>
        <taxon>Bacteria</taxon>
        <taxon>Bacillati</taxon>
        <taxon>Actinomycetota</taxon>
        <taxon>Actinomycetes</taxon>
        <taxon>Nakamurellales</taxon>
        <taxon>Nakamurellaceae</taxon>
        <taxon>Nakamurella</taxon>
    </lineage>
</organism>
<dbReference type="Gene3D" id="3.40.50.720">
    <property type="entry name" value="NAD(P)-binding Rossmann-like Domain"/>
    <property type="match status" value="2"/>
</dbReference>
<evidence type="ECO:0008006" key="9">
    <source>
        <dbReference type="Google" id="ProtNLM"/>
    </source>
</evidence>